<protein>
    <submittedName>
        <fullName evidence="1">Uncharacterized protein</fullName>
    </submittedName>
</protein>
<reference evidence="1" key="1">
    <citation type="submission" date="2019-11" db="EMBL/GenBank/DDBJ databases">
        <title>Studies on the baculoviruses infecting the caterpillars, Spilarctia obliqua Walker (Erebidae) and Pieris brassicae Linn. (Pieridae) (Insecta: Lepidoptera).</title>
        <authorList>
            <person name="Paul S."/>
            <person name="Arumugaperumal A."/>
            <person name="Sathiya Balasingh Thangapandi E.J.J."/>
            <person name="Sarjubala Devi H."/>
            <person name="Johnson T."/>
            <person name="Maisnam S."/>
            <person name="Krishnavel S."/>
            <person name="Soman Syamala S."/>
            <person name="Ramamoorthy S."/>
            <person name="Karthikeyan R."/>
            <person name="Subburaman C."/>
            <person name="Jeyaprakash R."/>
            <person name="Azhaguchamy M."/>
            <person name="Ramaiyer V."/>
            <person name="Sivasubramaniam S."/>
        </authorList>
    </citation>
    <scope>NUCLEOTIDE SEQUENCE</scope>
    <source>
        <strain evidence="1">Manipur</strain>
    </source>
</reference>
<evidence type="ECO:0000313" key="1">
    <source>
        <dbReference type="EMBL" id="QNN89365.1"/>
    </source>
</evidence>
<dbReference type="EMBL" id="MN750524">
    <property type="protein sequence ID" value="QNN89365.1"/>
    <property type="molecule type" value="Genomic_DNA"/>
</dbReference>
<name>A0A7G9U8D4_9ABAC</name>
<organism evidence="1">
    <name type="scientific">Spilarctia obliqua nucleopolyhedrovirus</name>
    <dbReference type="NCBI Taxonomy" id="1638618"/>
    <lineage>
        <taxon>Viruses</taxon>
        <taxon>Viruses incertae sedis</taxon>
        <taxon>Naldaviricetes</taxon>
        <taxon>Lefavirales</taxon>
        <taxon>Baculoviridae</taxon>
        <taxon>Alphabaculovirus</taxon>
    </lineage>
</organism>
<proteinExistence type="predicted"/>
<sequence>MLLRAWLTSKRYNHGLGFFILCRVYNKHTGQCVQTERSPDKYKVPQWKFVFRPDRQYRNDDDYYVNIVFGTCDDPHQPMLTMNGVESYGCTYNSLPHVYTQKELSKIGVLYDYNKTRINLAPVKDIYHLRIVHV</sequence>
<accession>A0A7G9U8D4</accession>